<dbReference type="InterPro" id="IPR044922">
    <property type="entry name" value="DUF2063_N_sf"/>
</dbReference>
<dbReference type="Pfam" id="PF09836">
    <property type="entry name" value="DUF2063"/>
    <property type="match status" value="1"/>
</dbReference>
<dbReference type="GO" id="GO:0003677">
    <property type="term" value="F:DNA binding"/>
    <property type="evidence" value="ECO:0007669"/>
    <property type="project" value="UniProtKB-KW"/>
</dbReference>
<dbReference type="Proteomes" id="UP001273935">
    <property type="component" value="Unassembled WGS sequence"/>
</dbReference>
<accession>A0ABU3XJR1</accession>
<evidence type="ECO:0000259" key="1">
    <source>
        <dbReference type="Pfam" id="PF09836"/>
    </source>
</evidence>
<dbReference type="Gene3D" id="1.10.150.690">
    <property type="entry name" value="DUF2063"/>
    <property type="match status" value="1"/>
</dbReference>
<sequence length="266" mass="29983">MSLSALQTAFETYLTDEGTLPSAELLEQVRGSTALSALEGLQIYHNAYRARLLAVLREDFPALQQWLGDESFEQLAMAYIAAWPPRHYSLRWLGEHLPEFIGNYVAEPQLSPLRELATLEWAFTLAFDAPDTDALSAESISSFSAEDWVTLRVSLVLSANWLHLTYNTLELWKAAKGGEPLPEPTRLPDERSCLVWRRELVCQYRSLEPDEATALQLLVAGESFSTLCESLLPRYAEQAPMQAAVWLRQWVNDGLLVRLKPGCEGR</sequence>
<feature type="domain" description="Putative DNA-binding" evidence="1">
    <location>
        <begin position="6"/>
        <end position="101"/>
    </location>
</feature>
<name>A0ABU3XJR1_9GAMM</name>
<protein>
    <submittedName>
        <fullName evidence="2">DNA-binding domain-containing protein</fullName>
    </submittedName>
</protein>
<evidence type="ECO:0000313" key="3">
    <source>
        <dbReference type="Proteomes" id="UP001273935"/>
    </source>
</evidence>
<reference evidence="2 3" key="1">
    <citation type="submission" date="2023-10" db="EMBL/GenBank/DDBJ databases">
        <title>Pseudomonas otitidis isolated from a paediatric patient with cystic fibrosis in Chile.</title>
        <authorList>
            <person name="Amsteins-Romero L."/>
            <person name="Opazo-Capurro A."/>
            <person name="Matus-Kohler M."/>
            <person name="Gonzalez-Rocha G."/>
        </authorList>
    </citation>
    <scope>NUCLEOTIDE SEQUENCE [LARGE SCALE GENOMIC DNA]</scope>
    <source>
        <strain evidence="2 3">P-714</strain>
    </source>
</reference>
<gene>
    <name evidence="2" type="ORF">R0G64_01875</name>
</gene>
<comment type="caution">
    <text evidence="2">The sequence shown here is derived from an EMBL/GenBank/DDBJ whole genome shotgun (WGS) entry which is preliminary data.</text>
</comment>
<dbReference type="EMBL" id="JAWJUL010000004">
    <property type="protein sequence ID" value="MDV3438173.1"/>
    <property type="molecule type" value="Genomic_DNA"/>
</dbReference>
<organism evidence="2 3">
    <name type="scientific">Metapseudomonas otitidis</name>
    <dbReference type="NCBI Taxonomy" id="319939"/>
    <lineage>
        <taxon>Bacteria</taxon>
        <taxon>Pseudomonadati</taxon>
        <taxon>Pseudomonadota</taxon>
        <taxon>Gammaproteobacteria</taxon>
        <taxon>Pseudomonadales</taxon>
        <taxon>Pseudomonadaceae</taxon>
        <taxon>Metapseudomonas</taxon>
    </lineage>
</organism>
<proteinExistence type="predicted"/>
<keyword evidence="3" id="KW-1185">Reference proteome</keyword>
<keyword evidence="2" id="KW-0238">DNA-binding</keyword>
<evidence type="ECO:0000313" key="2">
    <source>
        <dbReference type="EMBL" id="MDV3438173.1"/>
    </source>
</evidence>
<dbReference type="InterPro" id="IPR018640">
    <property type="entry name" value="DUF2063"/>
</dbReference>
<dbReference type="RefSeq" id="WP_316907032.1">
    <property type="nucleotide sequence ID" value="NZ_JAWJUL010000004.1"/>
</dbReference>